<organism evidence="1 2">
    <name type="scientific">Sporolactobacillus laevolacticus DSM 442</name>
    <dbReference type="NCBI Taxonomy" id="1395513"/>
    <lineage>
        <taxon>Bacteria</taxon>
        <taxon>Bacillati</taxon>
        <taxon>Bacillota</taxon>
        <taxon>Bacilli</taxon>
        <taxon>Bacillales</taxon>
        <taxon>Sporolactobacillaceae</taxon>
        <taxon>Sporolactobacillus</taxon>
    </lineage>
</organism>
<dbReference type="EMBL" id="AWTC01000013">
    <property type="protein sequence ID" value="EST11258.1"/>
    <property type="molecule type" value="Genomic_DNA"/>
</dbReference>
<evidence type="ECO:0000313" key="1">
    <source>
        <dbReference type="EMBL" id="EST11258.1"/>
    </source>
</evidence>
<evidence type="ECO:0000313" key="2">
    <source>
        <dbReference type="Proteomes" id="UP000018296"/>
    </source>
</evidence>
<name>V6IVK6_9BACL</name>
<keyword evidence="2" id="KW-1185">Reference proteome</keyword>
<dbReference type="RefSeq" id="WP_023510766.1">
    <property type="nucleotide sequence ID" value="NZ_AWTC01000013.1"/>
</dbReference>
<dbReference type="AlphaFoldDB" id="V6IVK6"/>
<reference evidence="1 2" key="1">
    <citation type="journal article" date="2013" name="Genome Announc.">
        <title>Genome Sequence of Sporolactobacillus laevolacticus DSM442, an Efficient Polymer-Grade D-Lactate Producer from Agricultural Waste Cottonseed as a Nitrogen Source.</title>
        <authorList>
            <person name="Wang H."/>
            <person name="Wang L."/>
            <person name="Ju J."/>
            <person name="Yu B."/>
            <person name="Ma Y."/>
        </authorList>
    </citation>
    <scope>NUCLEOTIDE SEQUENCE [LARGE SCALE GENOMIC DNA]</scope>
    <source>
        <strain evidence="1 2">DSM 442</strain>
    </source>
</reference>
<dbReference type="STRING" id="1395513.P343_12625"/>
<dbReference type="PATRIC" id="fig|1395513.3.peg.2562"/>
<dbReference type="Proteomes" id="UP000018296">
    <property type="component" value="Unassembled WGS sequence"/>
</dbReference>
<gene>
    <name evidence="1" type="ORF">P343_12625</name>
</gene>
<proteinExistence type="predicted"/>
<dbReference type="OrthoDB" id="2889831at2"/>
<protein>
    <submittedName>
        <fullName evidence="1">Uncharacterized protein</fullName>
    </submittedName>
</protein>
<accession>V6IVK6</accession>
<sequence>MINIDIEQNRQIETVRFGGEEFKIDFSDAKQKQYTAAYEKMRRKITVGQKEYTELEEKDETTGDELAQKAVQMLEIVKNGNIEFLDLLFGKGAGQRIYAKCGRSTDYLSDKVEELATALSAKRNSEHENKLNAIKHKYVKH</sequence>
<comment type="caution">
    <text evidence="1">The sequence shown here is derived from an EMBL/GenBank/DDBJ whole genome shotgun (WGS) entry which is preliminary data.</text>
</comment>